<name>A0ABD0Y319_9HEMI</name>
<protein>
    <submittedName>
        <fullName evidence="3">Uncharacterized protein</fullName>
    </submittedName>
</protein>
<dbReference type="GO" id="GO:0007399">
    <property type="term" value="P:nervous system development"/>
    <property type="evidence" value="ECO:0007669"/>
    <property type="project" value="UniProtKB-ARBA"/>
</dbReference>
<evidence type="ECO:0000313" key="3">
    <source>
        <dbReference type="EMBL" id="KAL1117612.1"/>
    </source>
</evidence>
<accession>A0ABD0Y319</accession>
<proteinExistence type="predicted"/>
<feature type="domain" description="Microtubule-associated protein 1A/B/S-like MBL-like" evidence="2">
    <location>
        <begin position="75"/>
        <end position="167"/>
    </location>
</feature>
<evidence type="ECO:0000259" key="1">
    <source>
        <dbReference type="Pfam" id="PF23415"/>
    </source>
</evidence>
<dbReference type="Proteomes" id="UP001558652">
    <property type="component" value="Unassembled WGS sequence"/>
</dbReference>
<organism evidence="3 4">
    <name type="scientific">Ranatra chinensis</name>
    <dbReference type="NCBI Taxonomy" id="642074"/>
    <lineage>
        <taxon>Eukaryota</taxon>
        <taxon>Metazoa</taxon>
        <taxon>Ecdysozoa</taxon>
        <taxon>Arthropoda</taxon>
        <taxon>Hexapoda</taxon>
        <taxon>Insecta</taxon>
        <taxon>Pterygota</taxon>
        <taxon>Neoptera</taxon>
        <taxon>Paraneoptera</taxon>
        <taxon>Hemiptera</taxon>
        <taxon>Heteroptera</taxon>
        <taxon>Panheteroptera</taxon>
        <taxon>Nepomorpha</taxon>
        <taxon>Nepidae</taxon>
        <taxon>Ranatrinae</taxon>
        <taxon>Ranatra</taxon>
    </lineage>
</organism>
<dbReference type="InterPro" id="IPR056617">
    <property type="entry name" value="MAP1B/S_N"/>
</dbReference>
<dbReference type="PANTHER" id="PTHR13843">
    <property type="entry name" value="MICROTUBULE-ASSOCIATED PROTEIN"/>
    <property type="match status" value="1"/>
</dbReference>
<gene>
    <name evidence="3" type="ORF">AAG570_003927</name>
</gene>
<evidence type="ECO:0000313" key="4">
    <source>
        <dbReference type="Proteomes" id="UP001558652"/>
    </source>
</evidence>
<dbReference type="PANTHER" id="PTHR13843:SF12">
    <property type="entry name" value="ATPASE F1_V1_A1 COMPLEX ALPHA_BETA SUBUNIT NUCLEOTIDE-BINDING DOMAIN-CONTAINING PROTEIN"/>
    <property type="match status" value="1"/>
</dbReference>
<comment type="caution">
    <text evidence="3">The sequence shown here is derived from an EMBL/GenBank/DDBJ whole genome shotgun (WGS) entry which is preliminary data.</text>
</comment>
<sequence>MFQEMEVQRVLRAYENTVTIDVHCCADGGWSVLKAAPHTFSKLCRIRLSPDDKLTSGEAIHQFLDYLAQYLVPASLENLLQPSDVVGNIRFSHPTLYVFPGGQGDAALFGINGFNMLVDGGFSRKACFWDFIRHLDRLDAVLMTRLNNGNLQGIASLLYRKRLAAVYPQIGHFFCNLQVNSYNHVGNNISP</sequence>
<evidence type="ECO:0000259" key="2">
    <source>
        <dbReference type="Pfam" id="PF25281"/>
    </source>
</evidence>
<dbReference type="AlphaFoldDB" id="A0ABD0Y319"/>
<keyword evidence="4" id="KW-1185">Reference proteome</keyword>
<dbReference type="InterPro" id="IPR057480">
    <property type="entry name" value="MAP1A/B/S-like_MBL"/>
</dbReference>
<reference evidence="3 4" key="1">
    <citation type="submission" date="2024-07" db="EMBL/GenBank/DDBJ databases">
        <title>Chromosome-level genome assembly of the water stick insect Ranatra chinensis (Heteroptera: Nepidae).</title>
        <authorList>
            <person name="Liu X."/>
        </authorList>
    </citation>
    <scope>NUCLEOTIDE SEQUENCE [LARGE SCALE GENOMIC DNA]</scope>
    <source>
        <strain evidence="3">Cailab_2021Rc</strain>
        <tissue evidence="3">Muscle</tissue>
    </source>
</reference>
<dbReference type="Pfam" id="PF23415">
    <property type="entry name" value="MAPB1_N"/>
    <property type="match status" value="1"/>
</dbReference>
<dbReference type="Pfam" id="PF25281">
    <property type="entry name" value="MBL_MAP1B"/>
    <property type="match status" value="1"/>
</dbReference>
<dbReference type="InterPro" id="IPR026074">
    <property type="entry name" value="MAP1"/>
</dbReference>
<feature type="domain" description="Microtubule-associated protein 1B/S N-terminal" evidence="1">
    <location>
        <begin position="1"/>
        <end position="68"/>
    </location>
</feature>
<dbReference type="EMBL" id="JBFDAA010000015">
    <property type="protein sequence ID" value="KAL1117612.1"/>
    <property type="molecule type" value="Genomic_DNA"/>
</dbReference>